<feature type="binding site" evidence="11">
    <location>
        <begin position="111"/>
        <end position="118"/>
    </location>
    <ligand>
        <name>ATP</name>
        <dbReference type="ChEBI" id="CHEBI:30616"/>
    </ligand>
</feature>
<evidence type="ECO:0000259" key="15">
    <source>
        <dbReference type="PROSITE" id="PS50067"/>
    </source>
</evidence>
<evidence type="ECO:0000256" key="10">
    <source>
        <dbReference type="ARBA" id="ARBA00034704"/>
    </source>
</evidence>
<keyword evidence="17" id="KW-1185">Reference proteome</keyword>
<protein>
    <recommendedName>
        <fullName evidence="12">Kinesin-like protein</fullName>
    </recommendedName>
</protein>
<dbReference type="GO" id="GO:0003777">
    <property type="term" value="F:microtubule motor activity"/>
    <property type="evidence" value="ECO:0007669"/>
    <property type="project" value="InterPro"/>
</dbReference>
<dbReference type="InterPro" id="IPR044986">
    <property type="entry name" value="KIF15/KIN-12"/>
</dbReference>
<feature type="coiled-coil region" evidence="13">
    <location>
        <begin position="372"/>
        <end position="399"/>
    </location>
</feature>
<dbReference type="InterPro" id="IPR036961">
    <property type="entry name" value="Kinesin_motor_dom_sf"/>
</dbReference>
<evidence type="ECO:0000256" key="12">
    <source>
        <dbReference type="RuleBase" id="RU000394"/>
    </source>
</evidence>
<comment type="similarity">
    <text evidence="9">Belongs to the TRAFAC class myosin-kinesin ATPase superfamily. Kinesin family. KIN-12 subfamily.</text>
</comment>
<dbReference type="FunFam" id="3.40.850.10:FF:000019">
    <property type="entry name" value="Kinesin-like protein KIN-5D"/>
    <property type="match status" value="1"/>
</dbReference>
<evidence type="ECO:0000256" key="8">
    <source>
        <dbReference type="ARBA" id="ARBA00023212"/>
    </source>
</evidence>
<feature type="region of interest" description="Disordered" evidence="14">
    <location>
        <begin position="404"/>
        <end position="442"/>
    </location>
</feature>
<comment type="similarity">
    <text evidence="10">Belongs to the TRAFAC class myosin-kinesin ATPase superfamily. Kinesin family. KIN-5/BimC subfamily.</text>
</comment>
<evidence type="ECO:0000256" key="11">
    <source>
        <dbReference type="PROSITE-ProRule" id="PRU00283"/>
    </source>
</evidence>
<evidence type="ECO:0000313" key="16">
    <source>
        <dbReference type="EMBL" id="KAJ1958111.1"/>
    </source>
</evidence>
<comment type="subcellular location">
    <subcellularLocation>
        <location evidence="1">Cytoplasm</location>
        <location evidence="1">Cytoskeleton</location>
    </subcellularLocation>
</comment>
<dbReference type="PROSITE" id="PS00411">
    <property type="entry name" value="KINESIN_MOTOR_1"/>
    <property type="match status" value="1"/>
</dbReference>
<keyword evidence="7 11" id="KW-0505">Motor protein</keyword>
<dbReference type="Gene3D" id="3.40.850.10">
    <property type="entry name" value="Kinesin motor domain"/>
    <property type="match status" value="1"/>
</dbReference>
<evidence type="ECO:0000256" key="9">
    <source>
        <dbReference type="ARBA" id="ARBA00034488"/>
    </source>
</evidence>
<dbReference type="PANTHER" id="PTHR37739:SF8">
    <property type="entry name" value="KINESIN-LIKE PROTEIN KIN-12D"/>
    <property type="match status" value="1"/>
</dbReference>
<feature type="compositionally biased region" description="Basic and acidic residues" evidence="14">
    <location>
        <begin position="812"/>
        <end position="829"/>
    </location>
</feature>
<dbReference type="OrthoDB" id="3176171at2759"/>
<dbReference type="InterPro" id="IPR019821">
    <property type="entry name" value="Kinesin_motor_CS"/>
</dbReference>
<dbReference type="SUPFAM" id="SSF52540">
    <property type="entry name" value="P-loop containing nucleoside triphosphate hydrolases"/>
    <property type="match status" value="1"/>
</dbReference>
<reference evidence="16" key="1">
    <citation type="submission" date="2022-07" db="EMBL/GenBank/DDBJ databases">
        <title>Phylogenomic reconstructions and comparative analyses of Kickxellomycotina fungi.</title>
        <authorList>
            <person name="Reynolds N.K."/>
            <person name="Stajich J.E."/>
            <person name="Barry K."/>
            <person name="Grigoriev I.V."/>
            <person name="Crous P."/>
            <person name="Smith M.E."/>
        </authorList>
    </citation>
    <scope>NUCLEOTIDE SEQUENCE</scope>
    <source>
        <strain evidence="16">RSA 1196</strain>
    </source>
</reference>
<feature type="region of interest" description="Disordered" evidence="14">
    <location>
        <begin position="806"/>
        <end position="887"/>
    </location>
</feature>
<dbReference type="InterPro" id="IPR001752">
    <property type="entry name" value="Kinesin_motor_dom"/>
</dbReference>
<feature type="coiled-coil region" evidence="13">
    <location>
        <begin position="634"/>
        <end position="668"/>
    </location>
</feature>
<gene>
    <name evidence="16" type="primary">KIF15</name>
    <name evidence="16" type="ORF">IWQ62_004954</name>
</gene>
<keyword evidence="4 11" id="KW-0547">Nucleotide-binding</keyword>
<feature type="coiled-coil region" evidence="13">
    <location>
        <begin position="445"/>
        <end position="472"/>
    </location>
</feature>
<evidence type="ECO:0000256" key="3">
    <source>
        <dbReference type="ARBA" id="ARBA00022701"/>
    </source>
</evidence>
<dbReference type="PRINTS" id="PR00380">
    <property type="entry name" value="KINESINHEAVY"/>
</dbReference>
<dbReference type="PROSITE" id="PS50067">
    <property type="entry name" value="KINESIN_MOTOR_2"/>
    <property type="match status" value="1"/>
</dbReference>
<evidence type="ECO:0000256" key="5">
    <source>
        <dbReference type="ARBA" id="ARBA00022840"/>
    </source>
</evidence>
<dbReference type="InterPro" id="IPR027417">
    <property type="entry name" value="P-loop_NTPase"/>
</dbReference>
<evidence type="ECO:0000313" key="17">
    <source>
        <dbReference type="Proteomes" id="UP001150925"/>
    </source>
</evidence>
<feature type="compositionally biased region" description="Polar residues" evidence="14">
    <location>
        <begin position="842"/>
        <end position="887"/>
    </location>
</feature>
<evidence type="ECO:0000256" key="1">
    <source>
        <dbReference type="ARBA" id="ARBA00004245"/>
    </source>
</evidence>
<evidence type="ECO:0000256" key="13">
    <source>
        <dbReference type="SAM" id="Coils"/>
    </source>
</evidence>
<dbReference type="SMART" id="SM00129">
    <property type="entry name" value="KISc"/>
    <property type="match status" value="1"/>
</dbReference>
<evidence type="ECO:0000256" key="2">
    <source>
        <dbReference type="ARBA" id="ARBA00022490"/>
    </source>
</evidence>
<feature type="domain" description="Kinesin motor" evidence="15">
    <location>
        <begin position="3"/>
        <end position="365"/>
    </location>
</feature>
<dbReference type="AlphaFoldDB" id="A0A9W8ANS3"/>
<dbReference type="PANTHER" id="PTHR37739">
    <property type="entry name" value="KINESIN-LIKE PROTEIN KIN-12D"/>
    <property type="match status" value="1"/>
</dbReference>
<keyword evidence="2" id="KW-0963">Cytoplasm</keyword>
<comment type="caution">
    <text evidence="16">The sequence shown here is derived from an EMBL/GenBank/DDBJ whole genome shotgun (WGS) entry which is preliminary data.</text>
</comment>
<evidence type="ECO:0000256" key="14">
    <source>
        <dbReference type="SAM" id="MobiDB-lite"/>
    </source>
</evidence>
<keyword evidence="6 13" id="KW-0175">Coiled coil</keyword>
<organism evidence="16 17">
    <name type="scientific">Dispira parvispora</name>
    <dbReference type="NCBI Taxonomy" id="1520584"/>
    <lineage>
        <taxon>Eukaryota</taxon>
        <taxon>Fungi</taxon>
        <taxon>Fungi incertae sedis</taxon>
        <taxon>Zoopagomycota</taxon>
        <taxon>Kickxellomycotina</taxon>
        <taxon>Dimargaritomycetes</taxon>
        <taxon>Dimargaritales</taxon>
        <taxon>Dimargaritaceae</taxon>
        <taxon>Dispira</taxon>
    </lineage>
</organism>
<sequence>MESIKVHLRIRPFSSAESLTERTQMALSPTPGTRASFSQTQEDLFRIIPPNMVTMKAVAGTMGMMTAKSETFTFDFVGGPETQQHDMFASAGKRIVDRCLEGYNGTIFAYGQTGSGKTYTMQGAGSLVDLNNDRRGLIPRCMEYLFSRISELTATRGGNLQYLCRASYLEIYNENIYDLLDPNTSMRGIREDINRGVFVDGLVEETIADPTDAYRLFERGAMNRHVSSTAMNRESSRSHSVLTLIIQSKTTEGEIVDVRESRFNLVDLAGSERQKTAGTTGQRLKEAANINKSLSALGSVINALVDVANGKARHVHYRDSKLTFLLRDSLGGNSVTCIIANVSPATINAAESLGTLKFAQRAKMIKNKAVVNQDTQGNVAQLQAELKKLRQELAILRAANPGSTPAALSPTEYNTRSLVSPGGSDVTSGTVATGNVSSHDDPNEVRRLMHLLQLASRKLRQIEREKSVYAEEILMLHEVSRRKDMKVQSLQMINKLRTAELTEVRSDKNIDEIVDGQRALLQLEVLELQHMIDHHPDVTRFALENLELRDQLERYQELENKSLNGEWTDAYEDDPLVLSDQIAYFVSDWASLHPTQFETPEALRDRVFHATDASPSGRDSATVVGNWLTDNSAAGFLQQRVEELQSDARQHNQRIESQQQELSAYETHHQQLTSIHQRILERFKEAMDTIGTEPKEGSEEAETHQRRVEMAVTQARTAAYQLISDYPALSSTSQLIPSASSISPSKAKVNDTDGDLLSRERQTWQQLRNSNPPCLQLTRTLLNYLRAVLHAYSWLAERHHHHHPLAVTENSLGRDRPAQPFTQEHRPANKENSPPNRPAPNDASSLVPQSLTHTESTVSLASDTPTEVGSTLTRPLPNDSPSSLKNVSSYAPCPSPLTAVNIERAQSLADLIPTGCDINQENDRLRQTVKYLLPQLQRLSAQLTSAQDDNQALLETMETQQSALR</sequence>
<dbReference type="GO" id="GO:0005874">
    <property type="term" value="C:microtubule"/>
    <property type="evidence" value="ECO:0007669"/>
    <property type="project" value="UniProtKB-KW"/>
</dbReference>
<evidence type="ECO:0000256" key="4">
    <source>
        <dbReference type="ARBA" id="ARBA00022741"/>
    </source>
</evidence>
<dbReference type="Proteomes" id="UP001150925">
    <property type="component" value="Unassembled WGS sequence"/>
</dbReference>
<feature type="compositionally biased region" description="Polar residues" evidence="14">
    <location>
        <begin position="425"/>
        <end position="437"/>
    </location>
</feature>
<dbReference type="GO" id="GO:0007010">
    <property type="term" value="P:cytoskeleton organization"/>
    <property type="evidence" value="ECO:0007669"/>
    <property type="project" value="UniProtKB-ARBA"/>
</dbReference>
<keyword evidence="3 12" id="KW-0493">Microtubule</keyword>
<dbReference type="GO" id="GO:0007018">
    <property type="term" value="P:microtubule-based movement"/>
    <property type="evidence" value="ECO:0007669"/>
    <property type="project" value="InterPro"/>
</dbReference>
<dbReference type="EMBL" id="JANBPY010001836">
    <property type="protein sequence ID" value="KAJ1958111.1"/>
    <property type="molecule type" value="Genomic_DNA"/>
</dbReference>
<evidence type="ECO:0000256" key="7">
    <source>
        <dbReference type="ARBA" id="ARBA00023175"/>
    </source>
</evidence>
<keyword evidence="5 11" id="KW-0067">ATP-binding</keyword>
<name>A0A9W8ANS3_9FUNG</name>
<dbReference type="GO" id="GO:0005524">
    <property type="term" value="F:ATP binding"/>
    <property type="evidence" value="ECO:0007669"/>
    <property type="project" value="UniProtKB-UniRule"/>
</dbReference>
<evidence type="ECO:0000256" key="6">
    <source>
        <dbReference type="ARBA" id="ARBA00023054"/>
    </source>
</evidence>
<dbReference type="Pfam" id="PF00225">
    <property type="entry name" value="Kinesin"/>
    <property type="match status" value="1"/>
</dbReference>
<proteinExistence type="inferred from homology"/>
<dbReference type="GO" id="GO:0008017">
    <property type="term" value="F:microtubule binding"/>
    <property type="evidence" value="ECO:0007669"/>
    <property type="project" value="InterPro"/>
</dbReference>
<accession>A0A9W8ANS3</accession>
<keyword evidence="8" id="KW-0206">Cytoskeleton</keyword>